<feature type="compositionally biased region" description="Basic and acidic residues" evidence="1">
    <location>
        <begin position="142"/>
        <end position="155"/>
    </location>
</feature>
<dbReference type="AlphaFoldDB" id="A0A9Q0MQM4"/>
<feature type="compositionally biased region" description="Polar residues" evidence="1">
    <location>
        <begin position="1"/>
        <end position="16"/>
    </location>
</feature>
<evidence type="ECO:0000313" key="3">
    <source>
        <dbReference type="Proteomes" id="UP001151699"/>
    </source>
</evidence>
<feature type="compositionally biased region" description="Low complexity" evidence="1">
    <location>
        <begin position="25"/>
        <end position="35"/>
    </location>
</feature>
<feature type="region of interest" description="Disordered" evidence="1">
    <location>
        <begin position="1"/>
        <end position="105"/>
    </location>
</feature>
<keyword evidence="3" id="KW-1185">Reference proteome</keyword>
<dbReference type="EMBL" id="WJQU01000004">
    <property type="protein sequence ID" value="KAJ6635189.1"/>
    <property type="molecule type" value="Genomic_DNA"/>
</dbReference>
<feature type="region of interest" description="Disordered" evidence="1">
    <location>
        <begin position="136"/>
        <end position="155"/>
    </location>
</feature>
<organism evidence="2 3">
    <name type="scientific">Pseudolycoriella hygida</name>
    <dbReference type="NCBI Taxonomy" id="35572"/>
    <lineage>
        <taxon>Eukaryota</taxon>
        <taxon>Metazoa</taxon>
        <taxon>Ecdysozoa</taxon>
        <taxon>Arthropoda</taxon>
        <taxon>Hexapoda</taxon>
        <taxon>Insecta</taxon>
        <taxon>Pterygota</taxon>
        <taxon>Neoptera</taxon>
        <taxon>Endopterygota</taxon>
        <taxon>Diptera</taxon>
        <taxon>Nematocera</taxon>
        <taxon>Sciaroidea</taxon>
        <taxon>Sciaridae</taxon>
        <taxon>Pseudolycoriella</taxon>
    </lineage>
</organism>
<protein>
    <submittedName>
        <fullName evidence="2">Uncharacterized protein</fullName>
    </submittedName>
</protein>
<reference evidence="2" key="1">
    <citation type="submission" date="2022-07" db="EMBL/GenBank/DDBJ databases">
        <authorList>
            <person name="Trinca V."/>
            <person name="Uliana J.V.C."/>
            <person name="Torres T.T."/>
            <person name="Ward R.J."/>
            <person name="Monesi N."/>
        </authorList>
    </citation>
    <scope>NUCLEOTIDE SEQUENCE</scope>
    <source>
        <strain evidence="2">HSMRA1968</strain>
        <tissue evidence="2">Whole embryos</tissue>
    </source>
</reference>
<proteinExistence type="predicted"/>
<evidence type="ECO:0000256" key="1">
    <source>
        <dbReference type="SAM" id="MobiDB-lite"/>
    </source>
</evidence>
<name>A0A9Q0MQM4_9DIPT</name>
<feature type="non-terminal residue" evidence="2">
    <location>
        <position position="1"/>
    </location>
</feature>
<gene>
    <name evidence="2" type="ORF">Bhyg_13773</name>
</gene>
<feature type="compositionally biased region" description="Basic and acidic residues" evidence="1">
    <location>
        <begin position="39"/>
        <end position="49"/>
    </location>
</feature>
<accession>A0A9Q0MQM4</accession>
<dbReference type="Proteomes" id="UP001151699">
    <property type="component" value="Chromosome C"/>
</dbReference>
<dbReference type="OrthoDB" id="10258692at2759"/>
<evidence type="ECO:0000313" key="2">
    <source>
        <dbReference type="EMBL" id="KAJ6635189.1"/>
    </source>
</evidence>
<comment type="caution">
    <text evidence="2">The sequence shown here is derived from an EMBL/GenBank/DDBJ whole genome shotgun (WGS) entry which is preliminary data.</text>
</comment>
<sequence length="155" mass="17360">MNDYITSQQMHGQRSGQRSDKESPSPRSSSIAGSPALYYEKEQRSRAEYMSRASPAEHTNSTPSPHRTPPPQRQGVIQRHTGSKPPSPANRMHIMQQHHYPPPGHEAFSSLVDVAVQQPLLPVPHKDEKRQTVNVSTAADHASAHHDIRYHQQIA</sequence>